<dbReference type="OrthoDB" id="5424793at2759"/>
<comment type="subcellular location">
    <subcellularLocation>
        <location evidence="1">Nucleus</location>
    </subcellularLocation>
</comment>
<protein>
    <submittedName>
        <fullName evidence="7">Putative tpa: zn 2cys6 transcription factor protein</fullName>
    </submittedName>
</protein>
<evidence type="ECO:0000256" key="4">
    <source>
        <dbReference type="ARBA" id="ARBA00023163"/>
    </source>
</evidence>
<dbReference type="STRING" id="1290391.M7UG56"/>
<keyword evidence="4" id="KW-0804">Transcription</keyword>
<evidence type="ECO:0000256" key="6">
    <source>
        <dbReference type="SAM" id="MobiDB-lite"/>
    </source>
</evidence>
<evidence type="ECO:0000256" key="5">
    <source>
        <dbReference type="ARBA" id="ARBA00023242"/>
    </source>
</evidence>
<keyword evidence="3" id="KW-0238">DNA-binding</keyword>
<evidence type="ECO:0000313" key="7">
    <source>
        <dbReference type="EMBL" id="EMR82502.1"/>
    </source>
</evidence>
<gene>
    <name evidence="7" type="ORF">BcDW1_8867</name>
</gene>
<dbReference type="GO" id="GO:0000981">
    <property type="term" value="F:DNA-binding transcription factor activity, RNA polymerase II-specific"/>
    <property type="evidence" value="ECO:0007669"/>
    <property type="project" value="TreeGrafter"/>
</dbReference>
<evidence type="ECO:0000256" key="1">
    <source>
        <dbReference type="ARBA" id="ARBA00004123"/>
    </source>
</evidence>
<feature type="compositionally biased region" description="Low complexity" evidence="6">
    <location>
        <begin position="80"/>
        <end position="90"/>
    </location>
</feature>
<evidence type="ECO:0000256" key="2">
    <source>
        <dbReference type="ARBA" id="ARBA00023015"/>
    </source>
</evidence>
<dbReference type="Proteomes" id="UP000012045">
    <property type="component" value="Unassembled WGS sequence"/>
</dbReference>
<feature type="compositionally biased region" description="Polar residues" evidence="6">
    <location>
        <begin position="701"/>
        <end position="724"/>
    </location>
</feature>
<feature type="region of interest" description="Disordered" evidence="6">
    <location>
        <begin position="660"/>
        <end position="682"/>
    </location>
</feature>
<dbReference type="AlphaFoldDB" id="M7UG56"/>
<keyword evidence="2" id="KW-0805">Transcription regulation</keyword>
<evidence type="ECO:0000256" key="3">
    <source>
        <dbReference type="ARBA" id="ARBA00023125"/>
    </source>
</evidence>
<dbReference type="PANTHER" id="PTHR31845:SF10">
    <property type="entry name" value="ZN(II)2CYS6 TRANSCRIPTION FACTOR (EUROFUNG)"/>
    <property type="match status" value="1"/>
</dbReference>
<name>M7UG56_BOTF1</name>
<dbReference type="InterPro" id="IPR051089">
    <property type="entry name" value="prtT"/>
</dbReference>
<feature type="compositionally biased region" description="Low complexity" evidence="6">
    <location>
        <begin position="671"/>
        <end position="681"/>
    </location>
</feature>
<keyword evidence="5" id="KW-0539">Nucleus</keyword>
<dbReference type="CDD" id="cd12148">
    <property type="entry name" value="fungal_TF_MHR"/>
    <property type="match status" value="1"/>
</dbReference>
<dbReference type="GO" id="GO:0005634">
    <property type="term" value="C:nucleus"/>
    <property type="evidence" value="ECO:0007669"/>
    <property type="project" value="UniProtKB-SubCell"/>
</dbReference>
<feature type="compositionally biased region" description="Low complexity" evidence="6">
    <location>
        <begin position="742"/>
        <end position="760"/>
    </location>
</feature>
<organism evidence="7 8">
    <name type="scientific">Botryotinia fuckeliana (strain BcDW1)</name>
    <name type="common">Noble rot fungus</name>
    <name type="synonym">Botrytis cinerea</name>
    <dbReference type="NCBI Taxonomy" id="1290391"/>
    <lineage>
        <taxon>Eukaryota</taxon>
        <taxon>Fungi</taxon>
        <taxon>Dikarya</taxon>
        <taxon>Ascomycota</taxon>
        <taxon>Pezizomycotina</taxon>
        <taxon>Leotiomycetes</taxon>
        <taxon>Helotiales</taxon>
        <taxon>Sclerotiniaceae</taxon>
        <taxon>Botrytis</taxon>
    </lineage>
</organism>
<dbReference type="GO" id="GO:0000976">
    <property type="term" value="F:transcription cis-regulatory region binding"/>
    <property type="evidence" value="ECO:0007669"/>
    <property type="project" value="TreeGrafter"/>
</dbReference>
<feature type="region of interest" description="Disordered" evidence="6">
    <location>
        <begin position="53"/>
        <end position="138"/>
    </location>
</feature>
<proteinExistence type="predicted"/>
<dbReference type="EMBL" id="KB708036">
    <property type="protein sequence ID" value="EMR82502.1"/>
    <property type="molecule type" value="Genomic_DNA"/>
</dbReference>
<dbReference type="PANTHER" id="PTHR31845">
    <property type="entry name" value="FINGER DOMAIN PROTEIN, PUTATIVE-RELATED"/>
    <property type="match status" value="1"/>
</dbReference>
<reference evidence="8" key="1">
    <citation type="journal article" date="2013" name="Genome Announc.">
        <title>Draft genome sequence of Botrytis cinerea BcDW1, inoculum for noble rot of grape berries.</title>
        <authorList>
            <person name="Blanco-Ulate B."/>
            <person name="Allen G."/>
            <person name="Powell A.L."/>
            <person name="Cantu D."/>
        </authorList>
    </citation>
    <scope>NUCLEOTIDE SEQUENCE [LARGE SCALE GENOMIC DNA]</scope>
    <source>
        <strain evidence="8">BcDW1</strain>
    </source>
</reference>
<feature type="compositionally biased region" description="Basic and acidic residues" evidence="6">
    <location>
        <begin position="67"/>
        <end position="77"/>
    </location>
</feature>
<dbReference type="HOGENOM" id="CLU_342544_0_0_1"/>
<accession>M7UG56</accession>
<sequence length="827" mass="92057">MHVLANLAEQVKIDASLPMTVQYARGNPDVDYHPPTLRLLIIDRCDQAKSRCVVREKARPKRARRTARPESSTKLDDTGSPLSSAPSLSADNPSKDGEFSLDLPTTVYHDSAKDTETLQSHHKRVFKDDKSRSPTPVKSALPLPSKYISARKLTLSQATHLLNSYIPKLPFFPFVTLPANPTIRTLSQQSPFLLLAILTTAAIPHPYLHHQLDQEFRRVLSLKLIVESQKSLDYLLGLLVYIAWYPAHTKPQQIPCFTYMNLANSLAIELGLDQAEPQSALFGEFDSKGLVDSDGAWTMEARTAYMGCYVLGSHLSKGFNKPQTMSYENLLPSNPNTFIPSHMTTPATAIVILERVADRINDTWTAKSYPQMDVFSTDLYVQLFTSELDTWKRNVPESITSSPLLALYHKYTHFSIYTHSLRLLRRPYRPFVPGTTEAIPSPDHLDTCLRLGASYFQHILSLPPKDYTHFNLIHWSQLVHSLVALVRLTFVIAHVENWSAETTREKVGLSMYLESLCFRFNSLSSNSQVSSRADIESWESGSRESSSSKGKKKHYDKYFVMHGMLTTLKKTWEKRVEAIVPKAAVISKGKCPMFDPEMAPLLENTNANFDFGDMAAWDDSFEEGMAGWDMGMQDIDMGTTTSTSGKIPGAEETGLQAVGTHIGTPGGIGIGTETTTSDGGTEQQRDAVTLYHDLWATMTSSWSEQSPGWPTQIVPENTGTSSNDVPFPSPSPSRYRKTHSLTTTTTTTTSSSSSSSSSSTPLCPPHHHINSSHLSQVPEETPTQVSEPAIGYKRTGVRFLLVFQRKIFFAVYNALAILRHTTSRRGG</sequence>
<feature type="region of interest" description="Disordered" evidence="6">
    <location>
        <begin position="701"/>
        <end position="787"/>
    </location>
</feature>
<evidence type="ECO:0000313" key="8">
    <source>
        <dbReference type="Proteomes" id="UP000012045"/>
    </source>
</evidence>